<evidence type="ECO:0000313" key="3">
    <source>
        <dbReference type="EMBL" id="CAK7910091.1"/>
    </source>
</evidence>
<keyword evidence="1" id="KW-1133">Transmembrane helix</keyword>
<keyword evidence="1" id="KW-0472">Membrane</keyword>
<gene>
    <name evidence="3" type="ORF">CAAN4_E17964</name>
</gene>
<evidence type="ECO:0000259" key="2">
    <source>
        <dbReference type="Pfam" id="PF00564"/>
    </source>
</evidence>
<evidence type="ECO:0000313" key="4">
    <source>
        <dbReference type="Proteomes" id="UP001497600"/>
    </source>
</evidence>
<feature type="domain" description="PB1" evidence="2">
    <location>
        <begin position="30"/>
        <end position="112"/>
    </location>
</feature>
<organism evidence="3 4">
    <name type="scientific">[Candida] anglica</name>
    <dbReference type="NCBI Taxonomy" id="148631"/>
    <lineage>
        <taxon>Eukaryota</taxon>
        <taxon>Fungi</taxon>
        <taxon>Dikarya</taxon>
        <taxon>Ascomycota</taxon>
        <taxon>Saccharomycotina</taxon>
        <taxon>Pichiomycetes</taxon>
        <taxon>Debaryomycetaceae</taxon>
        <taxon>Kurtzmaniella</taxon>
    </lineage>
</organism>
<dbReference type="InterPro" id="IPR000270">
    <property type="entry name" value="PB1_dom"/>
</dbReference>
<name>A0ABP0EF97_9ASCO</name>
<feature type="transmembrane region" description="Helical" evidence="1">
    <location>
        <begin position="120"/>
        <end position="139"/>
    </location>
</feature>
<dbReference type="EMBL" id="OZ004257">
    <property type="protein sequence ID" value="CAK7910091.1"/>
    <property type="molecule type" value="Genomic_DNA"/>
</dbReference>
<keyword evidence="4" id="KW-1185">Reference proteome</keyword>
<proteinExistence type="predicted"/>
<evidence type="ECO:0000256" key="1">
    <source>
        <dbReference type="SAM" id="Phobius"/>
    </source>
</evidence>
<protein>
    <recommendedName>
        <fullName evidence="2">PB1 domain-containing protein</fullName>
    </recommendedName>
</protein>
<dbReference type="Proteomes" id="UP001497600">
    <property type="component" value="Chromosome E"/>
</dbReference>
<reference evidence="3 4" key="1">
    <citation type="submission" date="2024-01" db="EMBL/GenBank/DDBJ databases">
        <authorList>
            <consortium name="Genoscope - CEA"/>
            <person name="William W."/>
        </authorList>
    </citation>
    <scope>NUCLEOTIDE SEQUENCE [LARGE SCALE GENOMIC DNA]</scope>
    <source>
        <strain evidence="3 4">29B2s-10</strain>
    </source>
</reference>
<keyword evidence="1" id="KW-0812">Transmembrane</keyword>
<sequence length="155" mass="17241">MSEKSRSSHSKKESRNEKPRIFKFATSCNDEIMHKVTLRPAEGLSKLQKLIQTKLKKVDYGLGGGAFPYGPSLITYMDANGEQISMTTDEDFLECVAIAKDSNSRVACLTVFQYQIPKTLIIMGPPILALVATIILFLISEYATEMMGVKFCSFS</sequence>
<dbReference type="Pfam" id="PF00564">
    <property type="entry name" value="PB1"/>
    <property type="match status" value="1"/>
</dbReference>
<accession>A0ABP0EF97</accession>
<dbReference type="SUPFAM" id="SSF54277">
    <property type="entry name" value="CAD &amp; PB1 domains"/>
    <property type="match status" value="1"/>
</dbReference>